<protein>
    <submittedName>
        <fullName evidence="1">Uncharacterized protein</fullName>
    </submittedName>
</protein>
<evidence type="ECO:0000313" key="2">
    <source>
        <dbReference type="Proteomes" id="UP000049495"/>
    </source>
</evidence>
<reference evidence="2" key="1">
    <citation type="submission" date="2014-06" db="EMBL/GenBank/DDBJ databases">
        <authorList>
            <person name="Le Roux Frederique"/>
        </authorList>
    </citation>
    <scope>NUCLEOTIDE SEQUENCE [LARGE SCALE GENOMIC DNA]</scope>
    <source>
        <strain evidence="2">J5-5</strain>
    </source>
</reference>
<dbReference type="RefSeq" id="WP_132763610.1">
    <property type="nucleotide sequence ID" value="NZ_JAFNBM010000016.1"/>
</dbReference>
<evidence type="ECO:0000313" key="1">
    <source>
        <dbReference type="EMBL" id="CDT08854.1"/>
    </source>
</evidence>
<dbReference type="AlphaFoldDB" id="A0A4R2FT94"/>
<sequence length="136" mass="15316">MVHFGCKSKGRRSNKKVSEAERQILAHVVNSSKLDALCGDDSTLRDHQLSVFKDIQNGRFSNPSKVMGSIKELTQEQQFESPRILDDVLFISNRLINISAVEIETLCRLYGVSLVPWEIDLLFKIRSAKIGARANV</sequence>
<proteinExistence type="predicted"/>
<dbReference type="EMBL" id="CCJV01000051">
    <property type="protein sequence ID" value="CDT08854.1"/>
    <property type="molecule type" value="Genomic_DNA"/>
</dbReference>
<gene>
    <name evidence="1" type="ORF">VCR5J5_1440053</name>
</gene>
<name>A0A4R2FT94_9VIBR</name>
<comment type="caution">
    <text evidence="1">The sequence shown here is derived from an EMBL/GenBank/DDBJ whole genome shotgun (WGS) entry which is preliminary data.</text>
</comment>
<organism evidence="1 2">
    <name type="scientific">Vibrio crassostreae</name>
    <dbReference type="NCBI Taxonomy" id="246167"/>
    <lineage>
        <taxon>Bacteria</taxon>
        <taxon>Pseudomonadati</taxon>
        <taxon>Pseudomonadota</taxon>
        <taxon>Gammaproteobacteria</taxon>
        <taxon>Vibrionales</taxon>
        <taxon>Vibrionaceae</taxon>
        <taxon>Vibrio</taxon>
    </lineage>
</organism>
<dbReference type="Proteomes" id="UP000049495">
    <property type="component" value="Unassembled WGS sequence"/>
</dbReference>
<accession>A0A4R2FT94</accession>